<sequence>MSITLSTQPRQKSMLISPLSPPGSLGLGVESKPSRMQLAKGSHSPTSPLKMAGEDVFASKQPRNVEGAEQSSAQLNGCLTQQDEATLSSEGVNDKASTSIQDIDMDKPFVGQDISCMDAYASGPSVTGTPVLSKATEKHETSSAVTTTEALAKDTVISGSIPNVDLVFDRRNSEQATWTKSLERSRVRRMCGNRTLQERVQQLRVAAERSSQPRTPVRSPPGQLGQPARTRTRHTSLGDGDIPKQSDSNAQHSADSNLGNGEECTLIAQEDILVQVRSNARNLAAHSHIVGSGSTRGIVQSAFSYGRTGTDKQENKAVAEQQLQQPQPPIDSLASIPFIDDPVSPSTDSSPRPISAVDLFSAPPQLRDSCTNPPPAQSVILKSSKENASLLGSVAMETGSCHANRHSVRSSYIFGKEGSGGLLPECNRHVPHREGWLHVCQTPVEQMAPTKQLWEHMFAVLRDGTLYVYEDATQTGPPQAALRLQGSPTDVFSSDSRGQHILQISTGGLQYLLQAPDRGELLAWIQAIQQCSDNTVTLSRSVYNDVQWSQYGTRTRSSLGKEDSVMDDPMPTMEIKPRVTEPERTEPGKDRGPWKGFQQILRQIGGRSPPETRKVFGVRLEECASTSKHKWVPQVVEACCEMIERYGLSSRGIFRVPGRLSAVSAMQEELNRSAGEPDTTDERWQDPNVVSSLLKSFFQKLPDPLFTEAKYKAIIEANQKKHFGTKLKCLKQLIHELPPHHHHTLCFLANHLHTVASNAELNKMDAHNLAIVFGQTLLRPPSTSLSKLMEHVTDRNVIVEMIIKHVCVAKCLRFTKHESLCLHNTTKRTFPSHLNIS</sequence>
<dbReference type="Pfam" id="PF00620">
    <property type="entry name" value="RhoGAP"/>
    <property type="match status" value="1"/>
</dbReference>
<evidence type="ECO:0000313" key="6">
    <source>
        <dbReference type="Proteomes" id="UP000694388"/>
    </source>
</evidence>
<dbReference type="AlphaFoldDB" id="A0A8C4WUJ0"/>
<reference evidence="5" key="1">
    <citation type="submission" date="2025-08" db="UniProtKB">
        <authorList>
            <consortium name="Ensembl"/>
        </authorList>
    </citation>
    <scope>IDENTIFICATION</scope>
</reference>
<feature type="compositionally biased region" description="Low complexity" evidence="2">
    <location>
        <begin position="340"/>
        <end position="353"/>
    </location>
</feature>
<dbReference type="InterPro" id="IPR000198">
    <property type="entry name" value="RhoGAP_dom"/>
</dbReference>
<proteinExistence type="predicted"/>
<dbReference type="PROSITE" id="PS50238">
    <property type="entry name" value="RHOGAP"/>
    <property type="match status" value="1"/>
</dbReference>
<evidence type="ECO:0000256" key="1">
    <source>
        <dbReference type="ARBA" id="ARBA00022468"/>
    </source>
</evidence>
<dbReference type="Gene3D" id="2.30.29.30">
    <property type="entry name" value="Pleckstrin-homology domain (PH domain)/Phosphotyrosine-binding domain (PTB)"/>
    <property type="match status" value="1"/>
</dbReference>
<accession>A0A8C4WUJ0</accession>
<feature type="region of interest" description="Disordered" evidence="2">
    <location>
        <begin position="1"/>
        <end position="54"/>
    </location>
</feature>
<feature type="region of interest" description="Disordered" evidence="2">
    <location>
        <begin position="204"/>
        <end position="257"/>
    </location>
</feature>
<dbReference type="PANTHER" id="PTHR23175:SF23">
    <property type="entry name" value="PDZ DOMAIN-CONTAINING PROTEIN"/>
    <property type="match status" value="1"/>
</dbReference>
<feature type="compositionally biased region" description="Polar residues" evidence="2">
    <location>
        <begin position="245"/>
        <end position="257"/>
    </location>
</feature>
<feature type="domain" description="Rho-GAP" evidence="4">
    <location>
        <begin position="618"/>
        <end position="810"/>
    </location>
</feature>
<dbReference type="PROSITE" id="PS50003">
    <property type="entry name" value="PH_DOMAIN"/>
    <property type="match status" value="1"/>
</dbReference>
<keyword evidence="1" id="KW-0343">GTPase activation</keyword>
<keyword evidence="6" id="KW-1185">Reference proteome</keyword>
<name>A0A8C4WUJ0_EPTBU</name>
<dbReference type="SUPFAM" id="SSF50729">
    <property type="entry name" value="PH domain-like"/>
    <property type="match status" value="1"/>
</dbReference>
<dbReference type="InterPro" id="IPR001849">
    <property type="entry name" value="PH_domain"/>
</dbReference>
<evidence type="ECO:0000313" key="5">
    <source>
        <dbReference type="Ensembl" id="ENSEBUP00000011514.1"/>
    </source>
</evidence>
<dbReference type="PANTHER" id="PTHR23175">
    <property type="entry name" value="PDZ DOMAIN-CONTAINING PROTEIN"/>
    <property type="match status" value="1"/>
</dbReference>
<dbReference type="InterPro" id="IPR011993">
    <property type="entry name" value="PH-like_dom_sf"/>
</dbReference>
<dbReference type="SMART" id="SM00233">
    <property type="entry name" value="PH"/>
    <property type="match status" value="1"/>
</dbReference>
<dbReference type="SMART" id="SM00324">
    <property type="entry name" value="RhoGAP"/>
    <property type="match status" value="1"/>
</dbReference>
<evidence type="ECO:0000256" key="2">
    <source>
        <dbReference type="SAM" id="MobiDB-lite"/>
    </source>
</evidence>
<dbReference type="GO" id="GO:0007165">
    <property type="term" value="P:signal transduction"/>
    <property type="evidence" value="ECO:0007669"/>
    <property type="project" value="InterPro"/>
</dbReference>
<dbReference type="InterPro" id="IPR008936">
    <property type="entry name" value="Rho_GTPase_activation_prot"/>
</dbReference>
<feature type="domain" description="PH" evidence="3">
    <location>
        <begin position="430"/>
        <end position="533"/>
    </location>
</feature>
<evidence type="ECO:0000259" key="3">
    <source>
        <dbReference type="PROSITE" id="PS50003"/>
    </source>
</evidence>
<dbReference type="SUPFAM" id="SSF48350">
    <property type="entry name" value="GTPase activation domain, GAP"/>
    <property type="match status" value="1"/>
</dbReference>
<feature type="compositionally biased region" description="Polar residues" evidence="2">
    <location>
        <begin position="1"/>
        <end position="11"/>
    </location>
</feature>
<feature type="region of interest" description="Disordered" evidence="2">
    <location>
        <begin position="321"/>
        <end position="357"/>
    </location>
</feature>
<reference evidence="5" key="2">
    <citation type="submission" date="2025-09" db="UniProtKB">
        <authorList>
            <consortium name="Ensembl"/>
        </authorList>
    </citation>
    <scope>IDENTIFICATION</scope>
</reference>
<dbReference type="GO" id="GO:0005096">
    <property type="term" value="F:GTPase activator activity"/>
    <property type="evidence" value="ECO:0007669"/>
    <property type="project" value="UniProtKB-KW"/>
</dbReference>
<dbReference type="Proteomes" id="UP000694388">
    <property type="component" value="Unplaced"/>
</dbReference>
<organism evidence="5 6">
    <name type="scientific">Eptatretus burgeri</name>
    <name type="common">Inshore hagfish</name>
    <dbReference type="NCBI Taxonomy" id="7764"/>
    <lineage>
        <taxon>Eukaryota</taxon>
        <taxon>Metazoa</taxon>
        <taxon>Chordata</taxon>
        <taxon>Craniata</taxon>
        <taxon>Vertebrata</taxon>
        <taxon>Cyclostomata</taxon>
        <taxon>Myxini</taxon>
        <taxon>Myxiniformes</taxon>
        <taxon>Myxinidae</taxon>
        <taxon>Eptatretinae</taxon>
        <taxon>Eptatretus</taxon>
    </lineage>
</organism>
<dbReference type="GeneTree" id="ENSGT00940000157982"/>
<protein>
    <submittedName>
        <fullName evidence="5">Uncharacterized protein</fullName>
    </submittedName>
</protein>
<dbReference type="Pfam" id="PF00169">
    <property type="entry name" value="PH"/>
    <property type="match status" value="1"/>
</dbReference>
<evidence type="ECO:0000259" key="4">
    <source>
        <dbReference type="PROSITE" id="PS50238"/>
    </source>
</evidence>
<dbReference type="Ensembl" id="ENSEBUT00000012085.1">
    <property type="protein sequence ID" value="ENSEBUP00000011514.1"/>
    <property type="gene ID" value="ENSEBUG00000007379.1"/>
</dbReference>
<dbReference type="Gene3D" id="1.10.555.10">
    <property type="entry name" value="Rho GTPase activation protein"/>
    <property type="match status" value="1"/>
</dbReference>